<dbReference type="SUPFAM" id="SSF141571">
    <property type="entry name" value="Pentapeptide repeat-like"/>
    <property type="match status" value="1"/>
</dbReference>
<evidence type="ECO:0000256" key="1">
    <source>
        <dbReference type="SAM" id="Phobius"/>
    </source>
</evidence>
<dbReference type="PANTHER" id="PTHR14136">
    <property type="entry name" value="BTB_POZ DOMAIN-CONTAINING PROTEIN KCTD9"/>
    <property type="match status" value="1"/>
</dbReference>
<accession>A0A820EC01</accession>
<evidence type="ECO:0000313" key="3">
    <source>
        <dbReference type="Proteomes" id="UP000663866"/>
    </source>
</evidence>
<keyword evidence="1" id="KW-0472">Membrane</keyword>
<dbReference type="EMBL" id="CAJOBG010008473">
    <property type="protein sequence ID" value="CAF4244030.1"/>
    <property type="molecule type" value="Genomic_DNA"/>
</dbReference>
<evidence type="ECO:0000313" key="2">
    <source>
        <dbReference type="EMBL" id="CAF4244030.1"/>
    </source>
</evidence>
<name>A0A820EC01_9BILA</name>
<protein>
    <recommendedName>
        <fullName evidence="4">Pentapeptide repeat-containing protein</fullName>
    </recommendedName>
</protein>
<evidence type="ECO:0008006" key="4">
    <source>
        <dbReference type="Google" id="ProtNLM"/>
    </source>
</evidence>
<sequence>MVCLNRDTQISSQSSFFYLQLKDIFKILGVLLVPLTLGVATTLLSIQQTKLNQKNRENDIDIAQKQRQQDVFLAVQAEKERILATYLQDLATLLLDKNIIFDKNSAVSSIVRAKTLTTLIQMDAPRKRQVILFLYETKLIKRNSKYALINLFDADLDNLDMSLSESKIKHYKTYEKIDIQLRGASLVNSSFKWRHLDFSDFSQADLKGTNFQYADLSNVDFSDAHLSNTDFRMANVSKAMFAYANLSNSSITDEQLSTALTLQGTILPNHATAPVENLIMNGDAEQRCSNNHAVFPPNWTLTNGSISAVWRPQSKMELNSKCSFSPLSHHDISAMHQTVDLNDYVDWLFNGRTLYGFQITLSGTRNGKHYVIINLRHRSSDGKILENITICPHSVKNEICGTTSLVYQEPFFSLYNDLFLNDKMDTARIDIEIIFKRRFDSNSTLSEGNITTTYCDNIALNIYLMP</sequence>
<dbReference type="Proteomes" id="UP000663866">
    <property type="component" value="Unassembled WGS sequence"/>
</dbReference>
<dbReference type="InterPro" id="IPR051082">
    <property type="entry name" value="Pentapeptide-BTB/POZ_domain"/>
</dbReference>
<keyword evidence="3" id="KW-1185">Reference proteome</keyword>
<organism evidence="2 3">
    <name type="scientific">Rotaria magnacalcarata</name>
    <dbReference type="NCBI Taxonomy" id="392030"/>
    <lineage>
        <taxon>Eukaryota</taxon>
        <taxon>Metazoa</taxon>
        <taxon>Spiralia</taxon>
        <taxon>Gnathifera</taxon>
        <taxon>Rotifera</taxon>
        <taxon>Eurotatoria</taxon>
        <taxon>Bdelloidea</taxon>
        <taxon>Philodinida</taxon>
        <taxon>Philodinidae</taxon>
        <taxon>Rotaria</taxon>
    </lineage>
</organism>
<dbReference type="Pfam" id="PF00805">
    <property type="entry name" value="Pentapeptide"/>
    <property type="match status" value="1"/>
</dbReference>
<dbReference type="PANTHER" id="PTHR14136:SF17">
    <property type="entry name" value="BTB_POZ DOMAIN-CONTAINING PROTEIN KCTD9"/>
    <property type="match status" value="1"/>
</dbReference>
<dbReference type="InterPro" id="IPR001646">
    <property type="entry name" value="5peptide_repeat"/>
</dbReference>
<feature type="transmembrane region" description="Helical" evidence="1">
    <location>
        <begin position="24"/>
        <end position="46"/>
    </location>
</feature>
<proteinExistence type="predicted"/>
<keyword evidence="1" id="KW-1133">Transmembrane helix</keyword>
<reference evidence="2" key="1">
    <citation type="submission" date="2021-02" db="EMBL/GenBank/DDBJ databases">
        <authorList>
            <person name="Nowell W R."/>
        </authorList>
    </citation>
    <scope>NUCLEOTIDE SEQUENCE</scope>
</reference>
<dbReference type="Gene3D" id="2.160.20.80">
    <property type="entry name" value="E3 ubiquitin-protein ligase SopA"/>
    <property type="match status" value="1"/>
</dbReference>
<keyword evidence="1" id="KW-0812">Transmembrane</keyword>
<comment type="caution">
    <text evidence="2">The sequence shown here is derived from an EMBL/GenBank/DDBJ whole genome shotgun (WGS) entry which is preliminary data.</text>
</comment>
<dbReference type="AlphaFoldDB" id="A0A820EC01"/>
<gene>
    <name evidence="2" type="ORF">OVN521_LOCUS28672</name>
</gene>